<protein>
    <submittedName>
        <fullName evidence="2">Uncharacterized protein</fullName>
    </submittedName>
</protein>
<proteinExistence type="predicted"/>
<gene>
    <name evidence="2" type="ORF">KR51_00011330</name>
</gene>
<feature type="transmembrane region" description="Helical" evidence="1">
    <location>
        <begin position="15"/>
        <end position="39"/>
    </location>
</feature>
<dbReference type="AlphaFoldDB" id="U5DNM2"/>
<keyword evidence="3" id="KW-1185">Reference proteome</keyword>
<keyword evidence="1" id="KW-1133">Transmembrane helix</keyword>
<keyword evidence="1" id="KW-0812">Transmembrane</keyword>
<dbReference type="RefSeq" id="WP_022605527.1">
    <property type="nucleotide sequence ID" value="NZ_ASSJ01000030.1"/>
</dbReference>
<organism evidence="2 3">
    <name type="scientific">Rubidibacter lacunae KORDI 51-2</name>
    <dbReference type="NCBI Taxonomy" id="582515"/>
    <lineage>
        <taxon>Bacteria</taxon>
        <taxon>Bacillati</taxon>
        <taxon>Cyanobacteriota</taxon>
        <taxon>Cyanophyceae</taxon>
        <taxon>Oscillatoriophycideae</taxon>
        <taxon>Chroococcales</taxon>
        <taxon>Aphanothecaceae</taxon>
        <taxon>Rubidibacter</taxon>
    </lineage>
</organism>
<dbReference type="InParanoid" id="U5DNM2"/>
<name>U5DNM2_9CHRO</name>
<evidence type="ECO:0000256" key="1">
    <source>
        <dbReference type="SAM" id="Phobius"/>
    </source>
</evidence>
<dbReference type="eggNOG" id="ENOG5032ZPY">
    <property type="taxonomic scope" value="Bacteria"/>
</dbReference>
<evidence type="ECO:0000313" key="2">
    <source>
        <dbReference type="EMBL" id="ERN42204.1"/>
    </source>
</evidence>
<dbReference type="EMBL" id="ASSJ01000030">
    <property type="protein sequence ID" value="ERN42204.1"/>
    <property type="molecule type" value="Genomic_DNA"/>
</dbReference>
<dbReference type="Proteomes" id="UP000016960">
    <property type="component" value="Unassembled WGS sequence"/>
</dbReference>
<sequence>MFTYLYAIFEALKPLWSLLGMAFAWGFALLLGWSLLSAIRDAIARSRTMHRIPCTNCLYFTHSSVLKCTVKPAIATTEAAIACSDYSPQSGTYGGTR</sequence>
<evidence type="ECO:0000313" key="3">
    <source>
        <dbReference type="Proteomes" id="UP000016960"/>
    </source>
</evidence>
<accession>U5DNM2</accession>
<keyword evidence="1" id="KW-0472">Membrane</keyword>
<dbReference type="STRING" id="582515.KR51_00011330"/>
<comment type="caution">
    <text evidence="2">The sequence shown here is derived from an EMBL/GenBank/DDBJ whole genome shotgun (WGS) entry which is preliminary data.</text>
</comment>
<reference evidence="2 3" key="1">
    <citation type="submission" date="2013-05" db="EMBL/GenBank/DDBJ databases">
        <title>Draft genome sequence of Rubidibacter lacunae KORDI 51-2.</title>
        <authorList>
            <person name="Choi D.H."/>
            <person name="Noh J.H."/>
            <person name="Kwon K.-K."/>
            <person name="Lee J.-H."/>
            <person name="Ryu J.-Y."/>
        </authorList>
    </citation>
    <scope>NUCLEOTIDE SEQUENCE [LARGE SCALE GENOMIC DNA]</scope>
    <source>
        <strain evidence="2 3">KORDI 51-2</strain>
    </source>
</reference>